<dbReference type="InterPro" id="IPR013500">
    <property type="entry name" value="TopoI_cat_euk"/>
</dbReference>
<evidence type="ECO:0000256" key="3">
    <source>
        <dbReference type="ARBA" id="ARBA00023029"/>
    </source>
</evidence>
<dbReference type="InterPro" id="IPR025834">
    <property type="entry name" value="TopoI_C_dom"/>
</dbReference>
<dbReference type="PANTHER" id="PTHR10290:SF3">
    <property type="entry name" value="DNA TOPOISOMERASE 1"/>
    <property type="match status" value="1"/>
</dbReference>
<comment type="similarity">
    <text evidence="2 6 7">Belongs to the type IB topoisomerase family.</text>
</comment>
<evidence type="ECO:0000256" key="7">
    <source>
        <dbReference type="RuleBase" id="RU365101"/>
    </source>
</evidence>
<dbReference type="EMBL" id="OZ019893">
    <property type="protein sequence ID" value="CAK9191177.1"/>
    <property type="molecule type" value="Genomic_DNA"/>
</dbReference>
<dbReference type="Gene3D" id="1.10.132.10">
    <property type="match status" value="1"/>
</dbReference>
<dbReference type="InterPro" id="IPR013499">
    <property type="entry name" value="TopoI_euk"/>
</dbReference>
<feature type="compositionally biased region" description="Basic and acidic residues" evidence="8">
    <location>
        <begin position="674"/>
        <end position="688"/>
    </location>
</feature>
<dbReference type="Pfam" id="PF14370">
    <property type="entry name" value="Topo_C_assoc"/>
    <property type="match status" value="1"/>
</dbReference>
<dbReference type="SMART" id="SM00435">
    <property type="entry name" value="TOPEUc"/>
    <property type="match status" value="1"/>
</dbReference>
<reference evidence="10 11" key="1">
    <citation type="submission" date="2024-02" db="EMBL/GenBank/DDBJ databases">
        <authorList>
            <consortium name="ELIXIR-Norway"/>
            <consortium name="Elixir Norway"/>
        </authorList>
    </citation>
    <scope>NUCLEOTIDE SEQUENCE [LARGE SCALE GENOMIC DNA]</scope>
</reference>
<dbReference type="InterPro" id="IPR014727">
    <property type="entry name" value="TopoI_cat_a/b-sub_euk"/>
</dbReference>
<dbReference type="InterPro" id="IPR036202">
    <property type="entry name" value="TopoI_DNA-bd_euk_N_sf"/>
</dbReference>
<evidence type="ECO:0000256" key="2">
    <source>
        <dbReference type="ARBA" id="ARBA00006645"/>
    </source>
</evidence>
<gene>
    <name evidence="10" type="ORF">CSSPTR1EN2_LOCUS1260</name>
</gene>
<feature type="region of interest" description="Disordered" evidence="8">
    <location>
        <begin position="674"/>
        <end position="696"/>
    </location>
</feature>
<dbReference type="Gene3D" id="3.90.15.10">
    <property type="entry name" value="Topoisomerase I, Chain A, domain 3"/>
    <property type="match status" value="1"/>
</dbReference>
<dbReference type="EC" id="5.6.2.1" evidence="7"/>
<feature type="active site" description="O-(3'-phospho-DNA)-tyrosine intermediate" evidence="6">
    <location>
        <position position="733"/>
    </location>
</feature>
<feature type="domain" description="DNA topoisomerase I eukaryotic-type" evidence="9">
    <location>
        <begin position="372"/>
        <end position="747"/>
    </location>
</feature>
<evidence type="ECO:0000256" key="8">
    <source>
        <dbReference type="SAM" id="MobiDB-lite"/>
    </source>
</evidence>
<feature type="region of interest" description="Disordered" evidence="8">
    <location>
        <begin position="120"/>
        <end position="157"/>
    </location>
</feature>
<dbReference type="InterPro" id="IPR018521">
    <property type="entry name" value="TopoIB_AS"/>
</dbReference>
<dbReference type="InterPro" id="IPR013034">
    <property type="entry name" value="DNA_topo_DNA_db_N_dom1"/>
</dbReference>
<protein>
    <recommendedName>
        <fullName evidence="7">DNA topoisomerase I</fullName>
        <ecNumber evidence="7">5.6.2.1</ecNumber>
    </recommendedName>
    <alternativeName>
        <fullName evidence="7">DNA topoisomerase 1</fullName>
    </alternativeName>
</protein>
<feature type="compositionally biased region" description="Low complexity" evidence="8">
    <location>
        <begin position="84"/>
        <end position="99"/>
    </location>
</feature>
<dbReference type="CDD" id="cd00659">
    <property type="entry name" value="Topo_IB_C"/>
    <property type="match status" value="1"/>
</dbReference>
<dbReference type="InterPro" id="IPR014711">
    <property type="entry name" value="TopoI_cat_a-hlx-sub_euk"/>
</dbReference>
<dbReference type="Gene3D" id="1.10.10.41">
    <property type="entry name" value="Yeast DNA topoisomerase - domain 1"/>
    <property type="match status" value="1"/>
</dbReference>
<dbReference type="InterPro" id="IPR051062">
    <property type="entry name" value="Topoisomerase_IB"/>
</dbReference>
<dbReference type="InterPro" id="IPR001631">
    <property type="entry name" value="TopoI"/>
</dbReference>
<comment type="function">
    <text evidence="7">Releases the supercoiling and torsional tension of DNA introduced during the DNA replication and transcription by transiently cleaving and rejoining one strand of the DNA duplex. Introduces a single-strand break via transesterification at the specific target site 5'-[CT]CCTTp site in duplex DNA. The scissile phosphodiester is attacked by the catalytic tyrosine of the enzyme, resulting in the formation of a DNA-(3'-phosphotyrosyl)-enzyme intermediate and the expulsion of a 5'-OH DNA strand. The free DNA strand then undergoes passage around the unbroken strand thus removing DNA supercoils. Finally, in the religation step, the DNA 5'-OH attacks the covalent intermediate to expel the active-site tyrosine and restore the DNA phosphodiester backbone.</text>
</comment>
<feature type="compositionally biased region" description="Acidic residues" evidence="8">
    <location>
        <begin position="62"/>
        <end position="71"/>
    </location>
</feature>
<evidence type="ECO:0000256" key="4">
    <source>
        <dbReference type="ARBA" id="ARBA00023125"/>
    </source>
</evidence>
<dbReference type="Pfam" id="PF02919">
    <property type="entry name" value="Topoisom_I_N"/>
    <property type="match status" value="1"/>
</dbReference>
<keyword evidence="4 6" id="KW-0238">DNA-binding</keyword>
<dbReference type="PRINTS" id="PR00416">
    <property type="entry name" value="EUTPISMRASEI"/>
</dbReference>
<evidence type="ECO:0000313" key="10">
    <source>
        <dbReference type="EMBL" id="CAK9191177.1"/>
    </source>
</evidence>
<feature type="compositionally biased region" description="Basic and acidic residues" evidence="8">
    <location>
        <begin position="23"/>
        <end position="61"/>
    </location>
</feature>
<evidence type="ECO:0000256" key="1">
    <source>
        <dbReference type="ARBA" id="ARBA00000213"/>
    </source>
</evidence>
<evidence type="ECO:0000256" key="6">
    <source>
        <dbReference type="PROSITE-ProRule" id="PRU01382"/>
    </source>
</evidence>
<dbReference type="PANTHER" id="PTHR10290">
    <property type="entry name" value="DNA TOPOISOMERASE I"/>
    <property type="match status" value="1"/>
</dbReference>
<accession>A0ABP0TAS4</accession>
<sequence>MDIFNDSDDDKPLARRALVKEMEARAVLKPTDDDSDDDKPLVDRKPLKTYVRKDSLKKNFSDDDDDDEDDLPLAQRKPSISSIKKTMATQQKAKASSSSRAHDVDVVNKFPVKATTAATGNIKRAAQAQPSVSLPLATKSQAKKEVLDDDDDDEDDVPLAQRKPFISSINKAVAVQQKTKVPSSSGSTANAAKRFLEKAKTLKAQKLLKNKKMVKVTTMKTKREPGSGESQKWQTLEHNGVIFPPPYESHGVKMLYDGKPVDLTIEQEEVATMFAVMKDSDYATKPKFLKNFWEDWKAILGKNHMIKKFELCDFTPIYDWAQVEKERKKNMSAEEKKRAREEKLKAEDKYMWALVDGVKEKVGNFRVEPPGLFRGRGDHPKMGKLKTRIMPEDIVINIGKDAPIPECPIPGCRWKEIRHDNTVTWLAFWNDPINNKEFKYVFLAPSSNLKGQSDMQKYDKARVLKDYIADIRKTYTKDFSSSDPTRKQIAVATYLIDRLALRAGNEKDDDEADTVGCCSLKVEHVTLIAPSSLQFDFLGKDSIRYFNTVEVEEKVYKAIGQFKKGKAAGKDLFEKLDTTKLNLHLKAIMPALTAKVFRTYNASVTLDKLLQDTSGDTLIEKIAAYQGANKEVAILCNHQRSVSKGHSAQMERLEGKMTEMEALLEELEVDLDRAKRGKPPLRDSDGKVKKNQNPEALTKKISATRQKLEKMRLDMRVKDDLKTVALGTSKINYMDPRITVAWCKLHEVPIEKIFNKSLLAKFAWAMEVEPDFRF</sequence>
<proteinExistence type="inferred from homology"/>
<name>A0ABP0TAS4_9BRYO</name>
<dbReference type="PROSITE" id="PS00176">
    <property type="entry name" value="TOPO_IB_1"/>
    <property type="match status" value="1"/>
</dbReference>
<evidence type="ECO:0000259" key="9">
    <source>
        <dbReference type="SMART" id="SM00435"/>
    </source>
</evidence>
<dbReference type="InterPro" id="IPR011010">
    <property type="entry name" value="DNA_brk_join_enz"/>
</dbReference>
<evidence type="ECO:0000256" key="5">
    <source>
        <dbReference type="ARBA" id="ARBA00023235"/>
    </source>
</evidence>
<dbReference type="InterPro" id="IPR008336">
    <property type="entry name" value="TopoI_DNA-bd_euk"/>
</dbReference>
<dbReference type="Pfam" id="PF01028">
    <property type="entry name" value="Topoisom_I"/>
    <property type="match status" value="1"/>
</dbReference>
<keyword evidence="3 6" id="KW-0799">Topoisomerase</keyword>
<dbReference type="CDD" id="cd00660">
    <property type="entry name" value="Topoisomer_IB_N"/>
    <property type="match status" value="1"/>
</dbReference>
<dbReference type="SUPFAM" id="SSF56349">
    <property type="entry name" value="DNA breaking-rejoining enzymes"/>
    <property type="match status" value="1"/>
</dbReference>
<dbReference type="PROSITE" id="PS52038">
    <property type="entry name" value="TOPO_IB_2"/>
    <property type="match status" value="1"/>
</dbReference>
<feature type="region of interest" description="Disordered" evidence="8">
    <location>
        <begin position="23"/>
        <end position="103"/>
    </location>
</feature>
<dbReference type="Gene3D" id="2.170.11.10">
    <property type="entry name" value="DNA Topoisomerase I, domain 2"/>
    <property type="match status" value="1"/>
</dbReference>
<feature type="compositionally biased region" description="Acidic residues" evidence="8">
    <location>
        <begin position="147"/>
        <end position="157"/>
    </location>
</feature>
<evidence type="ECO:0000313" key="11">
    <source>
        <dbReference type="Proteomes" id="UP001497512"/>
    </source>
</evidence>
<dbReference type="InterPro" id="IPR013030">
    <property type="entry name" value="DNA_topo_DNA_db_N_dom2"/>
</dbReference>
<comment type="catalytic activity">
    <reaction evidence="1 6 7">
        <text>ATP-independent breakage of single-stranded DNA, followed by passage and rejoining.</text>
        <dbReference type="EC" id="5.6.2.1"/>
    </reaction>
</comment>
<keyword evidence="5 6" id="KW-0413">Isomerase</keyword>
<organism evidence="10 11">
    <name type="scientific">Sphagnum troendelagicum</name>
    <dbReference type="NCBI Taxonomy" id="128251"/>
    <lineage>
        <taxon>Eukaryota</taxon>
        <taxon>Viridiplantae</taxon>
        <taxon>Streptophyta</taxon>
        <taxon>Embryophyta</taxon>
        <taxon>Bryophyta</taxon>
        <taxon>Sphagnophytina</taxon>
        <taxon>Sphagnopsida</taxon>
        <taxon>Sphagnales</taxon>
        <taxon>Sphagnaceae</taxon>
        <taxon>Sphagnum</taxon>
    </lineage>
</organism>
<keyword evidence="11" id="KW-1185">Reference proteome</keyword>
<dbReference type="SUPFAM" id="SSF56741">
    <property type="entry name" value="Eukaryotic DNA topoisomerase I, N-terminal DNA-binding fragment"/>
    <property type="match status" value="1"/>
</dbReference>
<dbReference type="Proteomes" id="UP001497512">
    <property type="component" value="Chromosome 1"/>
</dbReference>